<keyword evidence="1" id="KW-0472">Membrane</keyword>
<dbReference type="EMBL" id="CP030118">
    <property type="protein sequence ID" value="QDL10586.1"/>
    <property type="molecule type" value="Genomic_DNA"/>
</dbReference>
<feature type="transmembrane region" description="Helical" evidence="1">
    <location>
        <begin position="84"/>
        <end position="106"/>
    </location>
</feature>
<gene>
    <name evidence="2" type="ORF">DP114_24205</name>
</gene>
<feature type="transmembrane region" description="Helical" evidence="1">
    <location>
        <begin position="50"/>
        <end position="72"/>
    </location>
</feature>
<keyword evidence="1" id="KW-1133">Transmembrane helix</keyword>
<keyword evidence="3" id="KW-1185">Reference proteome</keyword>
<dbReference type="AlphaFoldDB" id="A0A856MNR7"/>
<accession>A0A856MNR7</accession>
<protein>
    <submittedName>
        <fullName evidence="2">Uncharacterized protein</fullName>
    </submittedName>
</protein>
<organism evidence="2 3">
    <name type="scientific">Brasilonema sennae CENA114</name>
    <dbReference type="NCBI Taxonomy" id="415709"/>
    <lineage>
        <taxon>Bacteria</taxon>
        <taxon>Bacillati</taxon>
        <taxon>Cyanobacteriota</taxon>
        <taxon>Cyanophyceae</taxon>
        <taxon>Nostocales</taxon>
        <taxon>Scytonemataceae</taxon>
        <taxon>Brasilonema</taxon>
        <taxon>Bromeliae group (in: Brasilonema)</taxon>
    </lineage>
</organism>
<keyword evidence="1" id="KW-0812">Transmembrane</keyword>
<dbReference type="Proteomes" id="UP000503129">
    <property type="component" value="Chromosome"/>
</dbReference>
<proteinExistence type="predicted"/>
<sequence length="240" mass="27354">MRNDLQGLEIGQKELQKLTNLPVNDELIILTHPMKRLLSRVVERAKGSEAATVIFIGMTILVSSYVAFDVIIRLFVNWVTIPSWLLLVISSCSVGILTQIFFYILWKQRSRTVRQNMTHSLKILLNDVERHSAVIKAIDINDQIEAAGNSGVSLNERKKVIEALKMTRNDLVRALKTERILRENKKFIVSKLELFADNLPTLTVMQVSEEASEHGRWLNEVFQIALDVQQEMKSLQSQGS</sequence>
<evidence type="ECO:0000313" key="2">
    <source>
        <dbReference type="EMBL" id="QDL10586.1"/>
    </source>
</evidence>
<dbReference type="RefSeq" id="WP_169267321.1">
    <property type="nucleotide sequence ID" value="NZ_CAWOXK010000001.1"/>
</dbReference>
<reference evidence="2 3" key="1">
    <citation type="submission" date="2018-06" db="EMBL/GenBank/DDBJ databases">
        <title>Comparative genomics of Brasilonema spp. strains.</title>
        <authorList>
            <person name="Alvarenga D.O."/>
            <person name="Fiore M.F."/>
            <person name="Varani A.M."/>
        </authorList>
    </citation>
    <scope>NUCLEOTIDE SEQUENCE [LARGE SCALE GENOMIC DNA]</scope>
    <source>
        <strain evidence="2 3">CENA114</strain>
    </source>
</reference>
<evidence type="ECO:0000313" key="3">
    <source>
        <dbReference type="Proteomes" id="UP000503129"/>
    </source>
</evidence>
<dbReference type="KEGG" id="bsen:DP114_24205"/>
<name>A0A856MNR7_9CYAN</name>
<evidence type="ECO:0000256" key="1">
    <source>
        <dbReference type="SAM" id="Phobius"/>
    </source>
</evidence>